<proteinExistence type="predicted"/>
<sequence length="143" mass="16546">MHQIHPPKYLCIYYGYPSLVNDSQRDLTLASNNFKKFDLIVFGNGLWKPTHDDHQNTQKIIHQLSALDKQVFGYVDLGVSTENLAVEEMKHAVHGWKSMGAKGIFWDDAGFDYRVTRERQSQMLDFCHELNLACIMNAWNPDD</sequence>
<protein>
    <submittedName>
        <fullName evidence="1">Uncharacterized protein</fullName>
    </submittedName>
</protein>
<keyword evidence="3" id="KW-1185">Reference proteome</keyword>
<name>A0A816EGP4_9BILA</name>
<organism evidence="1 3">
    <name type="scientific">Didymodactylos carnosus</name>
    <dbReference type="NCBI Taxonomy" id="1234261"/>
    <lineage>
        <taxon>Eukaryota</taxon>
        <taxon>Metazoa</taxon>
        <taxon>Spiralia</taxon>
        <taxon>Gnathifera</taxon>
        <taxon>Rotifera</taxon>
        <taxon>Eurotatoria</taxon>
        <taxon>Bdelloidea</taxon>
        <taxon>Philodinida</taxon>
        <taxon>Philodinidae</taxon>
        <taxon>Didymodactylos</taxon>
    </lineage>
</organism>
<dbReference type="AlphaFoldDB" id="A0A816EGP4"/>
<reference evidence="1" key="1">
    <citation type="submission" date="2021-02" db="EMBL/GenBank/DDBJ databases">
        <authorList>
            <person name="Nowell W R."/>
        </authorList>
    </citation>
    <scope>NUCLEOTIDE SEQUENCE</scope>
</reference>
<accession>A0A816EGP4</accession>
<gene>
    <name evidence="1" type="ORF">GPM918_LOCUS45251</name>
    <name evidence="2" type="ORF">SRO942_LOCUS47591</name>
</gene>
<evidence type="ECO:0000313" key="3">
    <source>
        <dbReference type="Proteomes" id="UP000663829"/>
    </source>
</evidence>
<comment type="caution">
    <text evidence="1">The sequence shown here is derived from an EMBL/GenBank/DDBJ whole genome shotgun (WGS) entry which is preliminary data.</text>
</comment>
<dbReference type="OrthoDB" id="2146371at2759"/>
<dbReference type="Proteomes" id="UP000681722">
    <property type="component" value="Unassembled WGS sequence"/>
</dbReference>
<dbReference type="EMBL" id="CAJNOQ010049505">
    <property type="protein sequence ID" value="CAF1646465.1"/>
    <property type="molecule type" value="Genomic_DNA"/>
</dbReference>
<dbReference type="Proteomes" id="UP000663829">
    <property type="component" value="Unassembled WGS sequence"/>
</dbReference>
<feature type="non-terminal residue" evidence="1">
    <location>
        <position position="143"/>
    </location>
</feature>
<evidence type="ECO:0000313" key="2">
    <source>
        <dbReference type="EMBL" id="CAF4566512.1"/>
    </source>
</evidence>
<dbReference type="EMBL" id="CAJOBC010119282">
    <property type="protein sequence ID" value="CAF4566512.1"/>
    <property type="molecule type" value="Genomic_DNA"/>
</dbReference>
<evidence type="ECO:0000313" key="1">
    <source>
        <dbReference type="EMBL" id="CAF1646465.1"/>
    </source>
</evidence>